<dbReference type="Gene3D" id="3.40.50.720">
    <property type="entry name" value="NAD(P)-binding Rossmann-like Domain"/>
    <property type="match status" value="1"/>
</dbReference>
<keyword evidence="3" id="KW-1185">Reference proteome</keyword>
<dbReference type="SUPFAM" id="SSF51735">
    <property type="entry name" value="NAD(P)-binding Rossmann-fold domains"/>
    <property type="match status" value="1"/>
</dbReference>
<feature type="domain" description="NAD(P)-binding" evidence="1">
    <location>
        <begin position="18"/>
        <end position="288"/>
    </location>
</feature>
<dbReference type="OrthoDB" id="9802815at2"/>
<sequence length="299" mass="32905">MTPKRVFLTGGAGFVATRMVEHLAGSAWQTHASSTDILDGEALQAELRQCQPDIVLHLAAQSHVPTSFREPELTARVNFDGTRSLLTALDQSGFTGALVFVGSGDMYGLVPEASLPIRETQTLRPRNPYAASKVAAEAWCMQHSLHSQYRIVMARAFNHIGRGQNAQFVLPAMAEQLVAIERGQRPPILETGDLDVTRDFTNVSDVLDAYLALAEKGVSGEVYNVCSGLEYRVRDLVAQMIVMIGLDIQLQNDPARFRKAEQTRVVGDNSKLRVDTGWAPKMDIAASLAEILDDWRRKT</sequence>
<dbReference type="Pfam" id="PF16363">
    <property type="entry name" value="GDP_Man_Dehyd"/>
    <property type="match status" value="1"/>
</dbReference>
<name>A0A318KHV7_9NEIS</name>
<dbReference type="Proteomes" id="UP000247555">
    <property type="component" value="Unassembled WGS sequence"/>
</dbReference>
<dbReference type="EMBL" id="QJKI01000028">
    <property type="protein sequence ID" value="PXX75077.1"/>
    <property type="molecule type" value="Genomic_DNA"/>
</dbReference>
<gene>
    <name evidence="2" type="ORF">DFR34_12817</name>
</gene>
<reference evidence="2 3" key="1">
    <citation type="submission" date="2018-05" db="EMBL/GenBank/DDBJ databases">
        <title>Genomic Encyclopedia of Type Strains, Phase IV (KMG-IV): sequencing the most valuable type-strain genomes for metagenomic binning, comparative biology and taxonomic classification.</title>
        <authorList>
            <person name="Goeker M."/>
        </authorList>
    </citation>
    <scope>NUCLEOTIDE SEQUENCE [LARGE SCALE GENOMIC DNA]</scope>
    <source>
        <strain evidence="2 3">DSM 29661</strain>
    </source>
</reference>
<organism evidence="2 3">
    <name type="scientific">Rivihabitans pingtungensis</name>
    <dbReference type="NCBI Taxonomy" id="1054498"/>
    <lineage>
        <taxon>Bacteria</taxon>
        <taxon>Pseudomonadati</taxon>
        <taxon>Pseudomonadota</taxon>
        <taxon>Betaproteobacteria</taxon>
        <taxon>Neisseriales</taxon>
        <taxon>Aquaspirillaceae</taxon>
        <taxon>Rivihabitans</taxon>
    </lineage>
</organism>
<dbReference type="AlphaFoldDB" id="A0A318KHV7"/>
<evidence type="ECO:0000313" key="3">
    <source>
        <dbReference type="Proteomes" id="UP000247555"/>
    </source>
</evidence>
<proteinExistence type="predicted"/>
<accession>A0A318KHV7</accession>
<comment type="caution">
    <text evidence="2">The sequence shown here is derived from an EMBL/GenBank/DDBJ whole genome shotgun (WGS) entry which is preliminary data.</text>
</comment>
<dbReference type="InterPro" id="IPR016040">
    <property type="entry name" value="NAD(P)-bd_dom"/>
</dbReference>
<protein>
    <submittedName>
        <fullName evidence="2">GDP-4-dehydro-6-deoxy-D-mannose reductase</fullName>
    </submittedName>
</protein>
<evidence type="ECO:0000259" key="1">
    <source>
        <dbReference type="Pfam" id="PF16363"/>
    </source>
</evidence>
<dbReference type="RefSeq" id="WP_110391945.1">
    <property type="nucleotide sequence ID" value="NZ_QJKI01000028.1"/>
</dbReference>
<evidence type="ECO:0000313" key="2">
    <source>
        <dbReference type="EMBL" id="PXX75077.1"/>
    </source>
</evidence>
<dbReference type="PANTHER" id="PTHR43000">
    <property type="entry name" value="DTDP-D-GLUCOSE 4,6-DEHYDRATASE-RELATED"/>
    <property type="match status" value="1"/>
</dbReference>
<dbReference type="Gene3D" id="3.90.25.10">
    <property type="entry name" value="UDP-galactose 4-epimerase, domain 1"/>
    <property type="match status" value="1"/>
</dbReference>
<dbReference type="InterPro" id="IPR036291">
    <property type="entry name" value="NAD(P)-bd_dom_sf"/>
</dbReference>